<evidence type="ECO:0000313" key="1">
    <source>
        <dbReference type="EMBL" id="MFD3394132.1"/>
    </source>
</evidence>
<dbReference type="EMBL" id="JBBKXZ010000002">
    <property type="protein sequence ID" value="MFD3394132.1"/>
    <property type="molecule type" value="Genomic_DNA"/>
</dbReference>
<accession>A0ABW6DB46</accession>
<gene>
    <name evidence="1" type="ORF">U0R10_05830</name>
</gene>
<dbReference type="Pfam" id="PF20420">
    <property type="entry name" value="DUF6702"/>
    <property type="match status" value="1"/>
</dbReference>
<keyword evidence="2" id="KW-1185">Reference proteome</keyword>
<evidence type="ECO:0000313" key="2">
    <source>
        <dbReference type="Proteomes" id="UP001598138"/>
    </source>
</evidence>
<dbReference type="InterPro" id="IPR046525">
    <property type="entry name" value="DUF6702"/>
</dbReference>
<dbReference type="Proteomes" id="UP001598138">
    <property type="component" value="Unassembled WGS sequence"/>
</dbReference>
<organism evidence="1 2">
    <name type="scientific">Aquirufa avitistagni</name>
    <dbReference type="NCBI Taxonomy" id="3104728"/>
    <lineage>
        <taxon>Bacteria</taxon>
        <taxon>Pseudomonadati</taxon>
        <taxon>Bacteroidota</taxon>
        <taxon>Cytophagia</taxon>
        <taxon>Cytophagales</taxon>
        <taxon>Flectobacillaceae</taxon>
        <taxon>Aquirufa</taxon>
    </lineage>
</organism>
<proteinExistence type="predicted"/>
<sequence length="155" mass="18248">MLLLTTPIFGRSLHPFHSSVGDCIYNAKDKVWEISIRLFEDDLTLGISQFTGAPFSFHKNPQVDPILEKYVRNYFGIQVNQKRTTPYRWIGWESVDDMIWVYLEIPSDQELSGVFIENSLLADSFPDQTNLLQVVRNTQKRSYLFRKNEWVQRLE</sequence>
<protein>
    <submittedName>
        <fullName evidence="1">DUF6702 family protein</fullName>
    </submittedName>
</protein>
<comment type="caution">
    <text evidence="1">The sequence shown here is derived from an EMBL/GenBank/DDBJ whole genome shotgun (WGS) entry which is preliminary data.</text>
</comment>
<reference evidence="1 2" key="1">
    <citation type="submission" date="2024-03" db="EMBL/GenBank/DDBJ databases">
        <title>Aquirufa genome sequencing.</title>
        <authorList>
            <person name="Pitt A."/>
            <person name="Hahn M.W."/>
        </authorList>
    </citation>
    <scope>NUCLEOTIDE SEQUENCE [LARGE SCALE GENOMIC DNA]</scope>
    <source>
        <strain evidence="1 2">OSTEICH-129V</strain>
    </source>
</reference>
<name>A0ABW6DB46_9BACT</name>